<name>A0A069APY7_CLODI</name>
<dbReference type="GeneID" id="66353262"/>
<evidence type="ECO:0000313" key="13">
    <source>
        <dbReference type="EMBL" id="VHY06832.1"/>
    </source>
</evidence>
<dbReference type="RefSeq" id="WP_003437445.1">
    <property type="nucleotide sequence ID" value="NZ_AP031492.1"/>
</dbReference>
<dbReference type="KEGG" id="pdf:CD630DERM_07560"/>
<dbReference type="OMA" id="WNVVEWI"/>
<dbReference type="SUPFAM" id="SSF55469">
    <property type="entry name" value="FMN-dependent nitroreductase-like"/>
    <property type="match status" value="1"/>
</dbReference>
<dbReference type="EMBL" id="CAAJVP010000007">
    <property type="protein sequence ID" value="VHY06832.1"/>
    <property type="molecule type" value="Genomic_DNA"/>
</dbReference>
<comment type="similarity">
    <text evidence="2">Belongs to the nitroreductase family.</text>
</comment>
<evidence type="ECO:0000313" key="11">
    <source>
        <dbReference type="EMBL" id="SJS06539.1"/>
    </source>
</evidence>
<dbReference type="Proteomes" id="UP000372533">
    <property type="component" value="Unassembled WGS sequence"/>
</dbReference>
<dbReference type="EMBL" id="DAEPXK010000102">
    <property type="protein sequence ID" value="HBH1544574.1"/>
    <property type="molecule type" value="Genomic_DNA"/>
</dbReference>
<sequence length="213" mass="23743">MNNNFQDNQTINLIQSRRSIRKFTTEQISDEQVNTLLHCAFAAPSGCNKQPWHITVVQDQKLLKEISDDTLSRIHEVSNVEINKNFKLFYGAPTVLFISYDESSSWAPYDIGILTGNITTAAQALGLGSCIIGMVRGLFTPVEQGDIEGLVSVLDKEDVKESESIKMKFDTNKKYRELLDIPEGYSVPFGIAVGIPDGNLPNAREVVYKVSRV</sequence>
<dbReference type="Gene3D" id="3.40.109.10">
    <property type="entry name" value="NADH Oxidase"/>
    <property type="match status" value="1"/>
</dbReference>
<dbReference type="EMBL" id="LK932367">
    <property type="protein sequence ID" value="CDS84599.1"/>
    <property type="molecule type" value="Genomic_DNA"/>
</dbReference>
<evidence type="ECO:0000313" key="7">
    <source>
        <dbReference type="EMBL" id="CDS84152.1"/>
    </source>
</evidence>
<dbReference type="PATRIC" id="fig|1496.854.peg.808"/>
<keyword evidence="3" id="KW-0285">Flavoprotein</keyword>
<dbReference type="EMBL" id="FUPS01000003">
    <property type="protein sequence ID" value="SJS06539.1"/>
    <property type="molecule type" value="Genomic_DNA"/>
</dbReference>
<evidence type="ECO:0000313" key="14">
    <source>
        <dbReference type="Proteomes" id="UP000189137"/>
    </source>
</evidence>
<evidence type="ECO:0000259" key="6">
    <source>
        <dbReference type="Pfam" id="PF00881"/>
    </source>
</evidence>
<dbReference type="Pfam" id="PF00881">
    <property type="entry name" value="Nitroreductase"/>
    <property type="match status" value="1"/>
</dbReference>
<comment type="cofactor">
    <cofactor evidence="1">
        <name>FMN</name>
        <dbReference type="ChEBI" id="CHEBI:58210"/>
    </cofactor>
</comment>
<evidence type="ECO:0000313" key="15">
    <source>
        <dbReference type="Proteomes" id="UP000372533"/>
    </source>
</evidence>
<accession>A0A069APY7</accession>
<evidence type="ECO:0000313" key="9">
    <source>
        <dbReference type="EMBL" id="CDT29649.1"/>
    </source>
</evidence>
<feature type="domain" description="Nitroreductase" evidence="6">
    <location>
        <begin position="14"/>
        <end position="136"/>
    </location>
</feature>
<evidence type="ECO:0000256" key="1">
    <source>
        <dbReference type="ARBA" id="ARBA00001917"/>
    </source>
</evidence>
<dbReference type="CDD" id="cd02136">
    <property type="entry name" value="PnbA_NfnB-like"/>
    <property type="match status" value="1"/>
</dbReference>
<dbReference type="EMBL" id="CAAJVP010000007">
    <property type="protein sequence ID" value="VHY06825.1"/>
    <property type="molecule type" value="Genomic_DNA"/>
</dbReference>
<dbReference type="EC" id="1.6.99.-" evidence="11 12"/>
<evidence type="ECO:0000313" key="10">
    <source>
        <dbReference type="EMBL" id="HBH1544574.1"/>
    </source>
</evidence>
<evidence type="ECO:0000313" key="12">
    <source>
        <dbReference type="EMBL" id="VHY06825.1"/>
    </source>
</evidence>
<evidence type="ECO:0000256" key="2">
    <source>
        <dbReference type="ARBA" id="ARBA00007118"/>
    </source>
</evidence>
<reference evidence="10" key="3">
    <citation type="journal article" date="2018" name="Genome Biol.">
        <title>SKESA: strategic k-mer extension for scrupulous assemblies.</title>
        <authorList>
            <person name="Souvorov A."/>
            <person name="Agarwala R."/>
            <person name="Lipman D.J."/>
        </authorList>
    </citation>
    <scope>NUCLEOTIDE SEQUENCE</scope>
    <source>
        <strain evidence="10">HN1000</strain>
    </source>
</reference>
<protein>
    <submittedName>
        <fullName evidence="11">NADPH-flavin oxidoreductase</fullName>
        <ecNumber evidence="11 12">1.6.99.-</ecNumber>
    </submittedName>
    <submittedName>
        <fullName evidence="9 10">Nitroreductase</fullName>
    </submittedName>
    <submittedName>
        <fullName evidence="8">Putative reductase</fullName>
    </submittedName>
</protein>
<keyword evidence="4" id="KW-0288">FMN</keyword>
<reference evidence="11 14" key="2">
    <citation type="submission" date="2017-02" db="EMBL/GenBank/DDBJ databases">
        <authorList>
            <consortium name="Pathogen Informatics"/>
        </authorList>
    </citation>
    <scope>NUCLEOTIDE SEQUENCE [LARGE SCALE GENOMIC DNA]</scope>
    <source>
        <strain evidence="15">tl291</strain>
        <strain evidence="12">Tl291</strain>
        <strain evidence="11 14">VRECD0157</strain>
    </source>
</reference>
<keyword evidence="5 11" id="KW-0560">Oxidoreductase</keyword>
<dbReference type="PANTHER" id="PTHR43673:SF2">
    <property type="entry name" value="NITROREDUCTASE"/>
    <property type="match status" value="1"/>
</dbReference>
<dbReference type="InterPro" id="IPR029479">
    <property type="entry name" value="Nitroreductase"/>
</dbReference>
<evidence type="ECO:0000256" key="3">
    <source>
        <dbReference type="ARBA" id="ARBA00022630"/>
    </source>
</evidence>
<dbReference type="Proteomes" id="UP000878956">
    <property type="component" value="Unassembled WGS sequence"/>
</dbReference>
<organism evidence="9">
    <name type="scientific">Clostridioides difficile</name>
    <name type="common">Peptoclostridium difficile</name>
    <dbReference type="NCBI Taxonomy" id="1496"/>
    <lineage>
        <taxon>Bacteria</taxon>
        <taxon>Bacillati</taxon>
        <taxon>Bacillota</taxon>
        <taxon>Clostridia</taxon>
        <taxon>Peptostreptococcales</taxon>
        <taxon>Peptostreptococcaceae</taxon>
        <taxon>Clostridioides</taxon>
    </lineage>
</organism>
<dbReference type="EMBL" id="LK932481">
    <property type="protein sequence ID" value="CDS84152.1"/>
    <property type="molecule type" value="Genomic_DNA"/>
</dbReference>
<evidence type="ECO:0000313" key="8">
    <source>
        <dbReference type="EMBL" id="CDS84599.1"/>
    </source>
</evidence>
<dbReference type="InterPro" id="IPR000415">
    <property type="entry name" value="Nitroreductase-like"/>
</dbReference>
<reference evidence="10" key="4">
    <citation type="submission" date="2021-06" db="EMBL/GenBank/DDBJ databases">
        <authorList>
            <consortium name="NCBI Pathogen Detection Project"/>
        </authorList>
    </citation>
    <scope>NUCLEOTIDE SEQUENCE</scope>
    <source>
        <strain evidence="10">HN1000</strain>
    </source>
</reference>
<dbReference type="EMBL" id="LK933083">
    <property type="protein sequence ID" value="CDT29649.1"/>
    <property type="molecule type" value="Genomic_DNA"/>
</dbReference>
<evidence type="ECO:0000256" key="5">
    <source>
        <dbReference type="ARBA" id="ARBA00023002"/>
    </source>
</evidence>
<evidence type="ECO:0000256" key="4">
    <source>
        <dbReference type="ARBA" id="ARBA00022643"/>
    </source>
</evidence>
<dbReference type="Proteomes" id="UP000189137">
    <property type="component" value="Unassembled WGS sequence"/>
</dbReference>
<proteinExistence type="inferred from homology"/>
<dbReference type="AlphaFoldDB" id="A0A069APY7"/>
<dbReference type="PANTHER" id="PTHR43673">
    <property type="entry name" value="NAD(P)H NITROREDUCTASE YDGI-RELATED"/>
    <property type="match status" value="1"/>
</dbReference>
<dbReference type="GO" id="GO:0016491">
    <property type="term" value="F:oxidoreductase activity"/>
    <property type="evidence" value="ECO:0007669"/>
    <property type="project" value="UniProtKB-KW"/>
</dbReference>
<gene>
    <name evidence="11" type="primary">frp_1</name>
    <name evidence="13" type="synonym">frp_2</name>
    <name evidence="9" type="ORF">BN1095_410021</name>
    <name evidence="7" type="ORF">BN1096_300058</name>
    <name evidence="8" type="ORF">BN1097_310058</name>
    <name evidence="10" type="ORF">KRM00_004130</name>
    <name evidence="12" type="ORF">SAMEA1402366_01906</name>
    <name evidence="13" type="ORF">SAMEA1402366_01907</name>
    <name evidence="11" type="ORF">SAMEA3375112_01151</name>
</gene>
<reference evidence="9" key="1">
    <citation type="submission" date="2014-07" db="EMBL/GenBank/DDBJ databases">
        <authorList>
            <person name="Monot Marc"/>
        </authorList>
    </citation>
    <scope>NUCLEOTIDE SEQUENCE</scope>
    <source>
        <strain evidence="9">7032989</strain>
        <strain evidence="8">7032994</strain>
    </source>
</reference>